<organism evidence="1 2">
    <name type="scientific">Anaerocolumna sedimenticola</name>
    <dbReference type="NCBI Taxonomy" id="2696063"/>
    <lineage>
        <taxon>Bacteria</taxon>
        <taxon>Bacillati</taxon>
        <taxon>Bacillota</taxon>
        <taxon>Clostridia</taxon>
        <taxon>Lachnospirales</taxon>
        <taxon>Lachnospiraceae</taxon>
        <taxon>Anaerocolumna</taxon>
    </lineage>
</organism>
<gene>
    <name evidence="1" type="ORF">Ana3638_20670</name>
</gene>
<dbReference type="Proteomes" id="UP000464314">
    <property type="component" value="Chromosome"/>
</dbReference>
<accession>A0A6P1TPI0</accession>
<reference evidence="1 2" key="1">
    <citation type="submission" date="2020-01" db="EMBL/GenBank/DDBJ databases">
        <title>Genome analysis of Anaerocolumna sp. CBA3638.</title>
        <authorList>
            <person name="Kim J."/>
            <person name="Roh S.W."/>
        </authorList>
    </citation>
    <scope>NUCLEOTIDE SEQUENCE [LARGE SCALE GENOMIC DNA]</scope>
    <source>
        <strain evidence="1 2">CBA3638</strain>
    </source>
</reference>
<dbReference type="RefSeq" id="WP_161839716.1">
    <property type="nucleotide sequence ID" value="NZ_CP048000.1"/>
</dbReference>
<keyword evidence="2" id="KW-1185">Reference proteome</keyword>
<evidence type="ECO:0000313" key="2">
    <source>
        <dbReference type="Proteomes" id="UP000464314"/>
    </source>
</evidence>
<dbReference type="KEGG" id="anr:Ana3638_20670"/>
<proteinExistence type="predicted"/>
<protein>
    <submittedName>
        <fullName evidence="1">Uncharacterized protein</fullName>
    </submittedName>
</protein>
<name>A0A6P1TPI0_9FIRM</name>
<sequence>MDNPNGINAFPNGLSTFPNGIATGLTGFPPAIGNLINEDLGARHYYDNMDDAHKAELLRNAKDFQSQEELERYLYHIENDEFR</sequence>
<dbReference type="EMBL" id="CP048000">
    <property type="protein sequence ID" value="QHQ62894.1"/>
    <property type="molecule type" value="Genomic_DNA"/>
</dbReference>
<evidence type="ECO:0000313" key="1">
    <source>
        <dbReference type="EMBL" id="QHQ62894.1"/>
    </source>
</evidence>
<dbReference type="AlphaFoldDB" id="A0A6P1TPI0"/>